<keyword evidence="1" id="KW-1133">Transmembrane helix</keyword>
<dbReference type="OrthoDB" id="9814731at2"/>
<feature type="transmembrane region" description="Helical" evidence="1">
    <location>
        <begin position="174"/>
        <end position="193"/>
    </location>
</feature>
<organism evidence="3 4">
    <name type="scientific">Luteitalea pratensis</name>
    <dbReference type="NCBI Taxonomy" id="1855912"/>
    <lineage>
        <taxon>Bacteria</taxon>
        <taxon>Pseudomonadati</taxon>
        <taxon>Acidobacteriota</taxon>
        <taxon>Vicinamibacteria</taxon>
        <taxon>Vicinamibacterales</taxon>
        <taxon>Vicinamibacteraceae</taxon>
        <taxon>Luteitalea</taxon>
    </lineage>
</organism>
<evidence type="ECO:0000256" key="1">
    <source>
        <dbReference type="SAM" id="Phobius"/>
    </source>
</evidence>
<evidence type="ECO:0000313" key="4">
    <source>
        <dbReference type="Proteomes" id="UP000076079"/>
    </source>
</evidence>
<proteinExistence type="predicted"/>
<dbReference type="PANTHER" id="PTHR22911:SF79">
    <property type="entry name" value="MOBA-LIKE NTP TRANSFERASE DOMAIN-CONTAINING PROTEIN"/>
    <property type="match status" value="1"/>
</dbReference>
<protein>
    <submittedName>
        <fullName evidence="3">Carboxylate/amino acid/amine transporter</fullName>
    </submittedName>
</protein>
<feature type="domain" description="EamA" evidence="2">
    <location>
        <begin position="140"/>
        <end position="269"/>
    </location>
</feature>
<dbReference type="Pfam" id="PF00892">
    <property type="entry name" value="EamA"/>
    <property type="match status" value="2"/>
</dbReference>
<gene>
    <name evidence="3" type="ORF">LuPra_01780</name>
</gene>
<dbReference type="PANTHER" id="PTHR22911">
    <property type="entry name" value="ACYL-MALONYL CONDENSING ENZYME-RELATED"/>
    <property type="match status" value="1"/>
</dbReference>
<name>A0A143PJI8_LUTPR</name>
<dbReference type="InterPro" id="IPR037185">
    <property type="entry name" value="EmrE-like"/>
</dbReference>
<feature type="transmembrane region" description="Helical" evidence="1">
    <location>
        <begin position="199"/>
        <end position="219"/>
    </location>
</feature>
<dbReference type="EMBL" id="CP015136">
    <property type="protein sequence ID" value="AMY08576.1"/>
    <property type="molecule type" value="Genomic_DNA"/>
</dbReference>
<feature type="transmembrane region" description="Helical" evidence="1">
    <location>
        <begin position="58"/>
        <end position="74"/>
    </location>
</feature>
<sequence length="281" mass="29455">MSGRLQVLLAAMLFSTAGVVVKATVLTSWQIAGFRSAVAAVFLLLVARFPLRPTWRTLSVGLFIAVTFITFIVANKQTTAAHAVFLQAAAPLYLVLLGPWLLAERVHARDIPFLCVVFVGLGLLFAGTVTPSATAPNPAFGNIIGAVSGVTWALVLAGVRLISRAEGLKGAMAATFYGNVFAFLLCAPVAFPVRAAGPIDWAVIAYLGCFQLALAYVLLTRGIGKLPALEAALLLLLEPALNPLWTFLVHGETPGIVGSIGGGLVLVATTARALRPQGVER</sequence>
<feature type="transmembrane region" description="Helical" evidence="1">
    <location>
        <begin position="33"/>
        <end position="51"/>
    </location>
</feature>
<evidence type="ECO:0000313" key="3">
    <source>
        <dbReference type="EMBL" id="AMY08576.1"/>
    </source>
</evidence>
<feature type="transmembrane region" description="Helical" evidence="1">
    <location>
        <begin position="80"/>
        <end position="101"/>
    </location>
</feature>
<evidence type="ECO:0000259" key="2">
    <source>
        <dbReference type="Pfam" id="PF00892"/>
    </source>
</evidence>
<dbReference type="InterPro" id="IPR000540">
    <property type="entry name" value="Flag_MotA_CS"/>
</dbReference>
<dbReference type="GO" id="GO:0016020">
    <property type="term" value="C:membrane"/>
    <property type="evidence" value="ECO:0007669"/>
    <property type="project" value="InterPro"/>
</dbReference>
<dbReference type="KEGG" id="abac:LuPra_01780"/>
<accession>A0A143PJI8</accession>
<dbReference type="AlphaFoldDB" id="A0A143PJI8"/>
<dbReference type="SUPFAM" id="SSF103481">
    <property type="entry name" value="Multidrug resistance efflux transporter EmrE"/>
    <property type="match status" value="2"/>
</dbReference>
<feature type="domain" description="EamA" evidence="2">
    <location>
        <begin position="2"/>
        <end position="125"/>
    </location>
</feature>
<dbReference type="RefSeq" id="WP_110170407.1">
    <property type="nucleotide sequence ID" value="NZ_CP015136.1"/>
</dbReference>
<dbReference type="InterPro" id="IPR000620">
    <property type="entry name" value="EamA_dom"/>
</dbReference>
<reference evidence="4" key="2">
    <citation type="submission" date="2016-04" db="EMBL/GenBank/DDBJ databases">
        <title>First Complete Genome Sequence of a Subdivision 6 Acidobacterium.</title>
        <authorList>
            <person name="Huang S."/>
            <person name="Vieira S."/>
            <person name="Bunk B."/>
            <person name="Riedel T."/>
            <person name="Sproeer C."/>
            <person name="Overmann J."/>
        </authorList>
    </citation>
    <scope>NUCLEOTIDE SEQUENCE [LARGE SCALE GENOMIC DNA]</scope>
    <source>
        <strain evidence="4">DSM 100886 HEG_-6_39</strain>
    </source>
</reference>
<feature type="transmembrane region" description="Helical" evidence="1">
    <location>
        <begin position="113"/>
        <end position="133"/>
    </location>
</feature>
<keyword evidence="1" id="KW-0812">Transmembrane</keyword>
<dbReference type="PROSITE" id="PS01307">
    <property type="entry name" value="MOTA"/>
    <property type="match status" value="1"/>
</dbReference>
<keyword evidence="1" id="KW-0472">Membrane</keyword>
<reference evidence="3 4" key="1">
    <citation type="journal article" date="2016" name="Genome Announc.">
        <title>First Complete Genome Sequence of a Subdivision 6 Acidobacterium Strain.</title>
        <authorList>
            <person name="Huang S."/>
            <person name="Vieira S."/>
            <person name="Bunk B."/>
            <person name="Riedel T."/>
            <person name="Sproer C."/>
            <person name="Overmann J."/>
        </authorList>
    </citation>
    <scope>NUCLEOTIDE SEQUENCE [LARGE SCALE GENOMIC DNA]</scope>
    <source>
        <strain evidence="4">DSM 100886 HEG_-6_39</strain>
    </source>
</reference>
<dbReference type="Proteomes" id="UP000076079">
    <property type="component" value="Chromosome"/>
</dbReference>
<keyword evidence="4" id="KW-1185">Reference proteome</keyword>
<dbReference type="STRING" id="1855912.LuPra_01780"/>
<feature type="transmembrane region" description="Helical" evidence="1">
    <location>
        <begin position="139"/>
        <end position="162"/>
    </location>
</feature>